<dbReference type="STRING" id="408015.SXIM_39350"/>
<evidence type="ECO:0000313" key="2">
    <source>
        <dbReference type="Proteomes" id="UP000034034"/>
    </source>
</evidence>
<reference evidence="1" key="1">
    <citation type="submission" date="2019-08" db="EMBL/GenBank/DDBJ databases">
        <title>Complete genome sequence of a mangrove-derived Streptomyces xiamenensis.</title>
        <authorList>
            <person name="Xu J."/>
        </authorList>
    </citation>
    <scope>NUCLEOTIDE SEQUENCE</scope>
    <source>
        <strain evidence="1">318</strain>
    </source>
</reference>
<evidence type="ECO:0000313" key="1">
    <source>
        <dbReference type="EMBL" id="AKG45319.1"/>
    </source>
</evidence>
<dbReference type="AlphaFoldDB" id="A0A0F7FYZ5"/>
<keyword evidence="2" id="KW-1185">Reference proteome</keyword>
<accession>A0A0F7FYZ5</accession>
<protein>
    <submittedName>
        <fullName evidence="1">Uncharacterized protein</fullName>
    </submittedName>
</protein>
<gene>
    <name evidence="1" type="ORF">SXIM_39350</name>
</gene>
<sequence>MGGVRLVPVGLGAQLGVGEGEVAQVAGDRRDGGVLQRRLLGGEGRHEGVDLIAGVLGVIDVATQRQGVPHGMAGDGRPVTEQLGGTADPALVQRDGDEPLRVRHGTSLLIRTMFCCWHGGTPERVGSGTYPEARTSWRGEADGEGIGPWRIVGRIGARTGVTAPRTTRRSSYRR</sequence>
<proteinExistence type="predicted"/>
<dbReference type="HOGENOM" id="CLU_1539236_0_0_11"/>
<dbReference type="KEGG" id="sxi:SXIM_39350"/>
<organism evidence="1 2">
    <name type="scientific">Streptomyces xiamenensis</name>
    <dbReference type="NCBI Taxonomy" id="408015"/>
    <lineage>
        <taxon>Bacteria</taxon>
        <taxon>Bacillati</taxon>
        <taxon>Actinomycetota</taxon>
        <taxon>Actinomycetes</taxon>
        <taxon>Kitasatosporales</taxon>
        <taxon>Streptomycetaceae</taxon>
        <taxon>Streptomyces</taxon>
    </lineage>
</organism>
<name>A0A0F7FYZ5_9ACTN</name>
<dbReference type="EMBL" id="CP009922">
    <property type="protein sequence ID" value="AKG45319.1"/>
    <property type="molecule type" value="Genomic_DNA"/>
</dbReference>
<dbReference type="Proteomes" id="UP000034034">
    <property type="component" value="Chromosome"/>
</dbReference>